<name>A0A6H1ZV26_9ZZZZ</name>
<evidence type="ECO:0000313" key="1">
    <source>
        <dbReference type="EMBL" id="QJA51329.1"/>
    </source>
</evidence>
<accession>A0A6H1ZV26</accession>
<gene>
    <name evidence="2" type="ORF">MM415A01449_0001</name>
    <name evidence="1" type="ORF">TM448A02071_0002</name>
</gene>
<dbReference type="AlphaFoldDB" id="A0A6H1ZV26"/>
<reference evidence="1" key="1">
    <citation type="submission" date="2020-03" db="EMBL/GenBank/DDBJ databases">
        <title>The deep terrestrial virosphere.</title>
        <authorList>
            <person name="Holmfeldt K."/>
            <person name="Nilsson E."/>
            <person name="Simone D."/>
            <person name="Lopez-Fernandez M."/>
            <person name="Wu X."/>
            <person name="de Brujin I."/>
            <person name="Lundin D."/>
            <person name="Andersson A."/>
            <person name="Bertilsson S."/>
            <person name="Dopson M."/>
        </authorList>
    </citation>
    <scope>NUCLEOTIDE SEQUENCE</scope>
    <source>
        <strain evidence="2">MM415A01449</strain>
        <strain evidence="1">TM448A02071</strain>
    </source>
</reference>
<proteinExistence type="predicted"/>
<organism evidence="1">
    <name type="scientific">viral metagenome</name>
    <dbReference type="NCBI Taxonomy" id="1070528"/>
    <lineage>
        <taxon>unclassified sequences</taxon>
        <taxon>metagenomes</taxon>
        <taxon>organismal metagenomes</taxon>
    </lineage>
</organism>
<sequence length="60" mass="7118">MPKNTVLYKMTLADYIKEINRGWGALSPSEQIKVSLRFMGKYLVMVSFFDEIEGQRWRMN</sequence>
<evidence type="ECO:0000313" key="2">
    <source>
        <dbReference type="EMBL" id="QJA76744.1"/>
    </source>
</evidence>
<dbReference type="EMBL" id="MT144254">
    <property type="protein sequence ID" value="QJA51329.1"/>
    <property type="molecule type" value="Genomic_DNA"/>
</dbReference>
<dbReference type="EMBL" id="MT142241">
    <property type="protein sequence ID" value="QJA76744.1"/>
    <property type="molecule type" value="Genomic_DNA"/>
</dbReference>
<protein>
    <submittedName>
        <fullName evidence="1">Uncharacterized protein</fullName>
    </submittedName>
</protein>